<dbReference type="EMBL" id="FSSB01000016">
    <property type="protein sequence ID" value="SIO94788.1"/>
    <property type="molecule type" value="Genomic_DNA"/>
</dbReference>
<gene>
    <name evidence="1" type="ORF">VSP9026_02518</name>
</gene>
<dbReference type="Proteomes" id="UP000184774">
    <property type="component" value="Unassembled WGS sequence"/>
</dbReference>
<reference evidence="1 2" key="1">
    <citation type="submission" date="2016-12" db="EMBL/GenBank/DDBJ databases">
        <authorList>
            <person name="Song W.-J."/>
            <person name="Kurnit D.M."/>
        </authorList>
    </citation>
    <scope>NUCLEOTIDE SEQUENCE [LARGE SCALE GENOMIC DNA]</scope>
    <source>
        <strain evidence="1 2">CECT 9026</strain>
    </source>
</reference>
<evidence type="ECO:0000313" key="2">
    <source>
        <dbReference type="Proteomes" id="UP000184774"/>
    </source>
</evidence>
<accession>A0A1N6M5S6</accession>
<dbReference type="AlphaFoldDB" id="A0A1N6M5S6"/>
<sequence length="53" mass="6055">MCQLSELAEISCIRVSRITHLPYPELTRYPIPKLLKLIHKIEAELKHAATTGQ</sequence>
<organism evidence="1 2">
    <name type="scientific">Vibrio spartinae</name>
    <dbReference type="NCBI Taxonomy" id="1918945"/>
    <lineage>
        <taxon>Bacteria</taxon>
        <taxon>Pseudomonadati</taxon>
        <taxon>Pseudomonadota</taxon>
        <taxon>Gammaproteobacteria</taxon>
        <taxon>Vibrionales</taxon>
        <taxon>Vibrionaceae</taxon>
        <taxon>Vibrio</taxon>
    </lineage>
</organism>
<name>A0A1N6M5S6_9VIBR</name>
<protein>
    <submittedName>
        <fullName evidence="1">Uncharacterized protein</fullName>
    </submittedName>
</protein>
<evidence type="ECO:0000313" key="1">
    <source>
        <dbReference type="EMBL" id="SIO94788.1"/>
    </source>
</evidence>
<proteinExistence type="predicted"/>